<dbReference type="EMBL" id="UYRV01023494">
    <property type="protein sequence ID" value="VDK73697.1"/>
    <property type="molecule type" value="Genomic_DNA"/>
</dbReference>
<evidence type="ECO:0000313" key="1">
    <source>
        <dbReference type="EMBL" id="VDK73697.1"/>
    </source>
</evidence>
<protein>
    <submittedName>
        <fullName evidence="1">Uncharacterized protein</fullName>
    </submittedName>
</protein>
<proteinExistence type="predicted"/>
<reference evidence="1 2" key="1">
    <citation type="submission" date="2018-11" db="EMBL/GenBank/DDBJ databases">
        <authorList>
            <consortium name="Pathogen Informatics"/>
        </authorList>
    </citation>
    <scope>NUCLEOTIDE SEQUENCE [LARGE SCALE GENOMIC DNA]</scope>
</reference>
<dbReference type="Proteomes" id="UP000271889">
    <property type="component" value="Unassembled WGS sequence"/>
</dbReference>
<dbReference type="OrthoDB" id="5787578at2759"/>
<accession>A0A3P6SMY4</accession>
<gene>
    <name evidence="1" type="ORF">CGOC_LOCUS6960</name>
</gene>
<name>A0A3P6SMY4_CYLGO</name>
<keyword evidence="2" id="KW-1185">Reference proteome</keyword>
<sequence>MNQQSPLYNTALINCPFTVIIYDSKKKMPVYFGRIVTPKLVEKATNVGESVKPKKGWCSLL</sequence>
<organism evidence="1 2">
    <name type="scientific">Cylicostephanus goldi</name>
    <name type="common">Nematode worm</name>
    <dbReference type="NCBI Taxonomy" id="71465"/>
    <lineage>
        <taxon>Eukaryota</taxon>
        <taxon>Metazoa</taxon>
        <taxon>Ecdysozoa</taxon>
        <taxon>Nematoda</taxon>
        <taxon>Chromadorea</taxon>
        <taxon>Rhabditida</taxon>
        <taxon>Rhabditina</taxon>
        <taxon>Rhabditomorpha</taxon>
        <taxon>Strongyloidea</taxon>
        <taxon>Strongylidae</taxon>
        <taxon>Cylicostephanus</taxon>
    </lineage>
</organism>
<evidence type="ECO:0000313" key="2">
    <source>
        <dbReference type="Proteomes" id="UP000271889"/>
    </source>
</evidence>
<dbReference type="AlphaFoldDB" id="A0A3P6SMY4"/>